<dbReference type="EMBL" id="QPJW01000001">
    <property type="protein sequence ID" value="RCX22879.1"/>
    <property type="molecule type" value="Genomic_DNA"/>
</dbReference>
<dbReference type="Proteomes" id="UP000253090">
    <property type="component" value="Unassembled WGS sequence"/>
</dbReference>
<keyword evidence="2" id="KW-1185">Reference proteome</keyword>
<accession>A0A369BMQ0</accession>
<evidence type="ECO:0000313" key="2">
    <source>
        <dbReference type="Proteomes" id="UP000253090"/>
    </source>
</evidence>
<gene>
    <name evidence="1" type="ORF">DFP94_101468</name>
</gene>
<evidence type="ECO:0000313" key="1">
    <source>
        <dbReference type="EMBL" id="RCX22879.1"/>
    </source>
</evidence>
<protein>
    <submittedName>
        <fullName evidence="1">Uncharacterized protein</fullName>
    </submittedName>
</protein>
<proteinExistence type="predicted"/>
<dbReference type="RefSeq" id="WP_181873060.1">
    <property type="nucleotide sequence ID" value="NZ_QPJW01000001.1"/>
</dbReference>
<sequence>MEILTDKYQVVPLDAGADAVAVIKEAEAALEEMTGEKITLIAYEETKKEYRLR</sequence>
<dbReference type="AlphaFoldDB" id="A0A369BMQ0"/>
<comment type="caution">
    <text evidence="1">The sequence shown here is derived from an EMBL/GenBank/DDBJ whole genome shotgun (WGS) entry which is preliminary data.</text>
</comment>
<reference evidence="1 2" key="1">
    <citation type="submission" date="2018-07" db="EMBL/GenBank/DDBJ databases">
        <title>Genomic Encyclopedia of Type Strains, Phase III (KMG-III): the genomes of soil and plant-associated and newly described type strains.</title>
        <authorList>
            <person name="Whitman W."/>
        </authorList>
    </citation>
    <scope>NUCLEOTIDE SEQUENCE [LARGE SCALE GENOMIC DNA]</scope>
    <source>
        <strain evidence="1 2">CECT 8333</strain>
    </source>
</reference>
<name>A0A369BMQ0_9BACL</name>
<organism evidence="1 2">
    <name type="scientific">Fontibacillus phaseoli</name>
    <dbReference type="NCBI Taxonomy" id="1416533"/>
    <lineage>
        <taxon>Bacteria</taxon>
        <taxon>Bacillati</taxon>
        <taxon>Bacillota</taxon>
        <taxon>Bacilli</taxon>
        <taxon>Bacillales</taxon>
        <taxon>Paenibacillaceae</taxon>
        <taxon>Fontibacillus</taxon>
    </lineage>
</organism>